<evidence type="ECO:0000313" key="6">
    <source>
        <dbReference type="EMBL" id="RCK80079.1"/>
    </source>
</evidence>
<dbReference type="Proteomes" id="UP000252355">
    <property type="component" value="Unassembled WGS sequence"/>
</dbReference>
<dbReference type="InterPro" id="IPR004845">
    <property type="entry name" value="T2SS_GspD_CS"/>
</dbReference>
<keyword evidence="2" id="KW-0732">Signal</keyword>
<dbReference type="GO" id="GO:0016020">
    <property type="term" value="C:membrane"/>
    <property type="evidence" value="ECO:0007669"/>
    <property type="project" value="UniProtKB-SubCell"/>
</dbReference>
<proteinExistence type="inferred from homology"/>
<dbReference type="PRINTS" id="PR01032">
    <property type="entry name" value="PHAGEIV"/>
</dbReference>
<dbReference type="PANTHER" id="PTHR30332">
    <property type="entry name" value="PROBABLE GENERAL SECRETION PATHWAY PROTEIN D"/>
    <property type="match status" value="1"/>
</dbReference>
<protein>
    <submittedName>
        <fullName evidence="6">Type IV pilus biogenesis protein PilQ</fullName>
    </submittedName>
</protein>
<dbReference type="PROSITE" id="PS00875">
    <property type="entry name" value="T2SP_D"/>
    <property type="match status" value="1"/>
</dbReference>
<dbReference type="InterPro" id="IPR001775">
    <property type="entry name" value="GspD/PilQ"/>
</dbReference>
<dbReference type="AlphaFoldDB" id="A0A367ZQQ3"/>
<accession>A0A367ZQQ3</accession>
<reference evidence="6 7" key="1">
    <citation type="submission" date="2018-05" db="EMBL/GenBank/DDBJ databases">
        <title>A metagenomic window into the 2 km-deep terrestrial subsurface aquifer revealed taxonomically and functionally diverse microbial community comprising novel uncultured bacterial lineages.</title>
        <authorList>
            <person name="Kadnikov V.V."/>
            <person name="Mardanov A.V."/>
            <person name="Beletsky A.V."/>
            <person name="Banks D."/>
            <person name="Pimenov N.V."/>
            <person name="Frank Y.A."/>
            <person name="Karnachuk O.V."/>
            <person name="Ravin N.V."/>
        </authorList>
    </citation>
    <scope>NUCLEOTIDE SEQUENCE [LARGE SCALE GENOMIC DNA]</scope>
    <source>
        <strain evidence="6">BY5</strain>
    </source>
</reference>
<feature type="domain" description="Type II/III secretion system secretin-like" evidence="5">
    <location>
        <begin position="142"/>
        <end position="302"/>
    </location>
</feature>
<evidence type="ECO:0000256" key="1">
    <source>
        <dbReference type="ARBA" id="ARBA00004370"/>
    </source>
</evidence>
<name>A0A367ZQQ3_9BACT</name>
<evidence type="ECO:0000256" key="4">
    <source>
        <dbReference type="RuleBase" id="RU004003"/>
    </source>
</evidence>
<keyword evidence="3" id="KW-0472">Membrane</keyword>
<dbReference type="GO" id="GO:0009306">
    <property type="term" value="P:protein secretion"/>
    <property type="evidence" value="ECO:0007669"/>
    <property type="project" value="InterPro"/>
</dbReference>
<gene>
    <name evidence="6" type="ORF">OZSIB_3583</name>
</gene>
<dbReference type="PRINTS" id="PR00811">
    <property type="entry name" value="BCTERIALGSPD"/>
</dbReference>
<dbReference type="Pfam" id="PF00263">
    <property type="entry name" value="Secretin"/>
    <property type="match status" value="1"/>
</dbReference>
<dbReference type="InterPro" id="IPR004846">
    <property type="entry name" value="T2SS/T3SS_dom"/>
</dbReference>
<evidence type="ECO:0000313" key="7">
    <source>
        <dbReference type="Proteomes" id="UP000252355"/>
    </source>
</evidence>
<dbReference type="InterPro" id="IPR038591">
    <property type="entry name" value="NolW-like_sf"/>
</dbReference>
<evidence type="ECO:0000256" key="2">
    <source>
        <dbReference type="ARBA" id="ARBA00022729"/>
    </source>
</evidence>
<sequence>MNNVMSTRTRLASPLLMVLVLGLVPAMLCGQTAPSAGGAVSPAPLETTLIIRETPENLLKIEQIIKSLDVPPRQVLIEAHIFDVALDDQNSTGIDWSALMTQLGRTEPLWQFDQTLAPAGGNGVLRFGTLSNEHFTLLLRGLKKNNRARSLSNPKVTAMNGQNALIEVGQKVPYVTTNTTVSNGTTITNREVKFEPVPINLSVTPTIYDDGTIRLRVTPTITALRSFVEGVPWTETRTANTDVIIRTGETLILGGLITESKSEDTNTMPLLGRLPVFKKVFNAVARTNKRSELVVFITPNIIAGERGKDLSSYAPQNLSMR</sequence>
<dbReference type="GO" id="GO:0015627">
    <property type="term" value="C:type II protein secretion system complex"/>
    <property type="evidence" value="ECO:0007669"/>
    <property type="project" value="TreeGrafter"/>
</dbReference>
<comment type="subcellular location">
    <subcellularLocation>
        <location evidence="1">Membrane</location>
    </subcellularLocation>
</comment>
<organism evidence="6 7">
    <name type="scientific">Candidatus Ozemobacter sibiricus</name>
    <dbReference type="NCBI Taxonomy" id="2268124"/>
    <lineage>
        <taxon>Bacteria</taxon>
        <taxon>Candidatus Ozemobacteria</taxon>
        <taxon>Candidatus Ozemobacterales</taxon>
        <taxon>Candidatus Ozemobacteraceae</taxon>
        <taxon>Candidatus Ozemobacter</taxon>
    </lineage>
</organism>
<dbReference type="PANTHER" id="PTHR30332:SF24">
    <property type="entry name" value="SECRETIN GSPD-RELATED"/>
    <property type="match status" value="1"/>
</dbReference>
<evidence type="ECO:0000256" key="3">
    <source>
        <dbReference type="ARBA" id="ARBA00023136"/>
    </source>
</evidence>
<dbReference type="InterPro" id="IPR050810">
    <property type="entry name" value="Bact_Secretion_Sys_Channel"/>
</dbReference>
<dbReference type="EMBL" id="QOQW01000008">
    <property type="protein sequence ID" value="RCK80079.1"/>
    <property type="molecule type" value="Genomic_DNA"/>
</dbReference>
<comment type="caution">
    <text evidence="6">The sequence shown here is derived from an EMBL/GenBank/DDBJ whole genome shotgun (WGS) entry which is preliminary data.</text>
</comment>
<evidence type="ECO:0000259" key="5">
    <source>
        <dbReference type="Pfam" id="PF00263"/>
    </source>
</evidence>
<comment type="similarity">
    <text evidence="4">Belongs to the bacterial secretin family.</text>
</comment>
<dbReference type="Gene3D" id="3.30.1370.120">
    <property type="match status" value="1"/>
</dbReference>